<keyword evidence="3" id="KW-1185">Reference proteome</keyword>
<sequence length="111" mass="12456">MFTSLINLLSLISPVLIFIACCLYLSKRVKPDSILLFIGSGISVILSIFYSVIMPMFMSGGAMNVTFYYEIARVISFIAEILFAIGFFILITNVIRGRINVQNFFPPNTEN</sequence>
<dbReference type="AlphaFoldDB" id="A0A4R5MQH4"/>
<evidence type="ECO:0000313" key="2">
    <source>
        <dbReference type="EMBL" id="TDG37645.1"/>
    </source>
</evidence>
<keyword evidence="1" id="KW-1133">Transmembrane helix</keyword>
<reference evidence="2 3" key="1">
    <citation type="submission" date="2019-02" db="EMBL/GenBank/DDBJ databases">
        <title>Pedobacter sp. nov., a novel speices isolated from soil of pinguins habitat in Antarcitica.</title>
        <authorList>
            <person name="He R.-H."/>
        </authorList>
    </citation>
    <scope>NUCLEOTIDE SEQUENCE [LARGE SCALE GENOMIC DNA]</scope>
    <source>
        <strain evidence="2 3">E01020</strain>
    </source>
</reference>
<feature type="transmembrane region" description="Helical" evidence="1">
    <location>
        <begin position="6"/>
        <end position="26"/>
    </location>
</feature>
<organism evidence="2 3">
    <name type="scientific">Pedobacter changchengzhani</name>
    <dbReference type="NCBI Taxonomy" id="2529274"/>
    <lineage>
        <taxon>Bacteria</taxon>
        <taxon>Pseudomonadati</taxon>
        <taxon>Bacteroidota</taxon>
        <taxon>Sphingobacteriia</taxon>
        <taxon>Sphingobacteriales</taxon>
        <taxon>Sphingobacteriaceae</taxon>
        <taxon>Pedobacter</taxon>
    </lineage>
</organism>
<dbReference type="EMBL" id="SJCY01000001">
    <property type="protein sequence ID" value="TDG37645.1"/>
    <property type="molecule type" value="Genomic_DNA"/>
</dbReference>
<dbReference type="OrthoDB" id="772199at2"/>
<evidence type="ECO:0000313" key="3">
    <source>
        <dbReference type="Proteomes" id="UP000295668"/>
    </source>
</evidence>
<dbReference type="Proteomes" id="UP000295668">
    <property type="component" value="Unassembled WGS sequence"/>
</dbReference>
<keyword evidence="1" id="KW-0472">Membrane</keyword>
<comment type="caution">
    <text evidence="2">The sequence shown here is derived from an EMBL/GenBank/DDBJ whole genome shotgun (WGS) entry which is preliminary data.</text>
</comment>
<evidence type="ECO:0000256" key="1">
    <source>
        <dbReference type="SAM" id="Phobius"/>
    </source>
</evidence>
<proteinExistence type="predicted"/>
<keyword evidence="1" id="KW-0812">Transmembrane</keyword>
<feature type="transmembrane region" description="Helical" evidence="1">
    <location>
        <begin position="74"/>
        <end position="95"/>
    </location>
</feature>
<dbReference type="RefSeq" id="WP_133260733.1">
    <property type="nucleotide sequence ID" value="NZ_SJCY01000001.1"/>
</dbReference>
<accession>A0A4R5MQH4</accession>
<feature type="transmembrane region" description="Helical" evidence="1">
    <location>
        <begin position="33"/>
        <end position="54"/>
    </location>
</feature>
<gene>
    <name evidence="2" type="ORF">EZJ43_00690</name>
</gene>
<protein>
    <submittedName>
        <fullName evidence="2">Uncharacterized protein</fullName>
    </submittedName>
</protein>
<name>A0A4R5MQH4_9SPHI</name>